<reference evidence="1" key="1">
    <citation type="submission" date="2016-03" db="EMBL/GenBank/DDBJ databases">
        <title>Mechanisms controlling the formation of the plant cell surface in tip-growing cells are functionally conserved among land plants.</title>
        <authorList>
            <person name="Honkanen S."/>
            <person name="Jones V.A."/>
            <person name="Morieri G."/>
            <person name="Champion C."/>
            <person name="Hetherington A.J."/>
            <person name="Kelly S."/>
            <person name="Saint-Marcoux D."/>
            <person name="Proust H."/>
            <person name="Prescott H."/>
            <person name="Dolan L."/>
        </authorList>
    </citation>
    <scope>NUCLEOTIDE SEQUENCE [LARGE SCALE GENOMIC DNA]</scope>
    <source>
        <tissue evidence="1">Whole gametophyte</tissue>
    </source>
</reference>
<comment type="caution">
    <text evidence="1">The sequence shown here is derived from an EMBL/GenBank/DDBJ whole genome shotgun (WGS) entry which is preliminary data.</text>
</comment>
<evidence type="ECO:0000313" key="1">
    <source>
        <dbReference type="EMBL" id="OAE27848.1"/>
    </source>
</evidence>
<proteinExistence type="predicted"/>
<dbReference type="EMBL" id="LVLJ01001819">
    <property type="protein sequence ID" value="OAE27848.1"/>
    <property type="molecule type" value="Genomic_DNA"/>
</dbReference>
<organism evidence="1 2">
    <name type="scientific">Marchantia polymorpha subsp. ruderalis</name>
    <dbReference type="NCBI Taxonomy" id="1480154"/>
    <lineage>
        <taxon>Eukaryota</taxon>
        <taxon>Viridiplantae</taxon>
        <taxon>Streptophyta</taxon>
        <taxon>Embryophyta</taxon>
        <taxon>Marchantiophyta</taxon>
        <taxon>Marchantiopsida</taxon>
        <taxon>Marchantiidae</taxon>
        <taxon>Marchantiales</taxon>
        <taxon>Marchantiaceae</taxon>
        <taxon>Marchantia</taxon>
    </lineage>
</organism>
<dbReference type="AlphaFoldDB" id="A0A176W479"/>
<gene>
    <name evidence="1" type="ORF">AXG93_1881s1400</name>
</gene>
<accession>A0A176W479</accession>
<dbReference type="Proteomes" id="UP000077202">
    <property type="component" value="Unassembled WGS sequence"/>
</dbReference>
<keyword evidence="2" id="KW-1185">Reference proteome</keyword>
<protein>
    <submittedName>
        <fullName evidence="1">Uncharacterized protein</fullName>
    </submittedName>
</protein>
<sequence length="139" mass="15035">MQQLRSPNDVSNENAVERCRRAPDLQIPPAFLFFLSSGRPLRQSTTSAFATRLVVVDARNAVERRSAPCVVSHSLVKLASAGRLGTRSVAWEARLCDLTKLEAAFVGADAADAILVFLVSNVDRPLLGVCGNRRSELSA</sequence>
<evidence type="ECO:0000313" key="2">
    <source>
        <dbReference type="Proteomes" id="UP000077202"/>
    </source>
</evidence>
<name>A0A176W479_MARPO</name>